<keyword evidence="2" id="KW-1185">Reference proteome</keyword>
<evidence type="ECO:0000313" key="2">
    <source>
        <dbReference type="Proteomes" id="UP000286415"/>
    </source>
</evidence>
<proteinExistence type="predicted"/>
<dbReference type="AlphaFoldDB" id="A0A419PTF6"/>
<gene>
    <name evidence="1" type="ORF">CSKR_110252</name>
</gene>
<comment type="caution">
    <text evidence="1">The sequence shown here is derived from an EMBL/GenBank/DDBJ whole genome shotgun (WGS) entry which is preliminary data.</text>
</comment>
<dbReference type="InParanoid" id="A0A419PTF6"/>
<protein>
    <submittedName>
        <fullName evidence="1">Uncharacterized protein</fullName>
    </submittedName>
</protein>
<dbReference type="Proteomes" id="UP000286415">
    <property type="component" value="Unassembled WGS sequence"/>
</dbReference>
<sequence>MNCSTDNVACAKESAGQLNRICLRYLPPVPGGWLKWLEREFTDRKVRGSNPTSASRHPLSRLGQPGNIPALMLPSGGMAARHRKGVTAEQFFSFFCDVVWQLTPRPFRISWYPVRSFALPERQMACSSVSLLCIYSTGFPRCGQNEDCTVYVM</sequence>
<reference evidence="1 2" key="1">
    <citation type="journal article" date="2018" name="Biotechnol. Adv.">
        <title>Improved genomic resources and new bioinformatic workflow for the carcinogenic parasite Clonorchis sinensis: Biotechnological implications.</title>
        <authorList>
            <person name="Wang D."/>
            <person name="Korhonen P.K."/>
            <person name="Gasser R.B."/>
            <person name="Young N.D."/>
        </authorList>
    </citation>
    <scope>NUCLEOTIDE SEQUENCE [LARGE SCALE GENOMIC DNA]</scope>
    <source>
        <strain evidence="1">Cs-k2</strain>
    </source>
</reference>
<evidence type="ECO:0000313" key="1">
    <source>
        <dbReference type="EMBL" id="KAG5446370.1"/>
    </source>
</evidence>
<organism evidence="1 2">
    <name type="scientific">Clonorchis sinensis</name>
    <name type="common">Chinese liver fluke</name>
    <dbReference type="NCBI Taxonomy" id="79923"/>
    <lineage>
        <taxon>Eukaryota</taxon>
        <taxon>Metazoa</taxon>
        <taxon>Spiralia</taxon>
        <taxon>Lophotrochozoa</taxon>
        <taxon>Platyhelminthes</taxon>
        <taxon>Trematoda</taxon>
        <taxon>Digenea</taxon>
        <taxon>Opisthorchiida</taxon>
        <taxon>Opisthorchiata</taxon>
        <taxon>Opisthorchiidae</taxon>
        <taxon>Clonorchis</taxon>
    </lineage>
</organism>
<name>A0A419PTF6_CLOSI</name>
<reference evidence="1 2" key="2">
    <citation type="journal article" date="2021" name="Genomics">
        <title>High-quality reference genome for Clonorchis sinensis.</title>
        <authorList>
            <person name="Young N.D."/>
            <person name="Stroehlein A.J."/>
            <person name="Kinkar L."/>
            <person name="Wang T."/>
            <person name="Sohn W.M."/>
            <person name="Chang B.C.H."/>
            <person name="Kaur P."/>
            <person name="Weisz D."/>
            <person name="Dudchenko O."/>
            <person name="Aiden E.L."/>
            <person name="Korhonen P.K."/>
            <person name="Gasser R.B."/>
        </authorList>
    </citation>
    <scope>NUCLEOTIDE SEQUENCE [LARGE SCALE GENOMIC DNA]</scope>
    <source>
        <strain evidence="1">Cs-k2</strain>
    </source>
</reference>
<dbReference type="OrthoDB" id="6227366at2759"/>
<accession>A0A419PTF6</accession>
<dbReference type="EMBL" id="NIRI02000056">
    <property type="protein sequence ID" value="KAG5446370.1"/>
    <property type="molecule type" value="Genomic_DNA"/>
</dbReference>